<dbReference type="Proteomes" id="UP000541810">
    <property type="component" value="Unassembled WGS sequence"/>
</dbReference>
<sequence>MYSSVYSGTGLKCLSVLACLVWGLALSGCTHPLAQRSASQWKAVRVLDETGDVTDRDATLKKNYDTTMVFLLRETQPPTTPEPPEAEIARATVYHGDMIGFVYEGGQTIAVAGSREWEITPEPGVHYVWYCTQDTGDDLATGALQVVGVVLVLGGLLFLNSLDDDDDDCDYHRTRYCSCGKH</sequence>
<gene>
    <name evidence="1" type="ORF">HNQ40_000563</name>
</gene>
<protein>
    <submittedName>
        <fullName evidence="1">Uncharacterized protein</fullName>
    </submittedName>
</protein>
<dbReference type="EMBL" id="JACHGY010000001">
    <property type="protein sequence ID" value="MBB6428757.1"/>
    <property type="molecule type" value="Genomic_DNA"/>
</dbReference>
<dbReference type="AlphaFoldDB" id="A0A7X0H3S8"/>
<comment type="caution">
    <text evidence="1">The sequence shown here is derived from an EMBL/GenBank/DDBJ whole genome shotgun (WGS) entry which is preliminary data.</text>
</comment>
<proteinExistence type="predicted"/>
<organism evidence="1 2">
    <name type="scientific">Algisphaera agarilytica</name>
    <dbReference type="NCBI Taxonomy" id="1385975"/>
    <lineage>
        <taxon>Bacteria</taxon>
        <taxon>Pseudomonadati</taxon>
        <taxon>Planctomycetota</taxon>
        <taxon>Phycisphaerae</taxon>
        <taxon>Phycisphaerales</taxon>
        <taxon>Phycisphaeraceae</taxon>
        <taxon>Algisphaera</taxon>
    </lineage>
</organism>
<name>A0A7X0H3S8_9BACT</name>
<keyword evidence="2" id="KW-1185">Reference proteome</keyword>
<dbReference type="RefSeq" id="WP_184676179.1">
    <property type="nucleotide sequence ID" value="NZ_JACHGY010000001.1"/>
</dbReference>
<accession>A0A7X0H3S8</accession>
<evidence type="ECO:0000313" key="2">
    <source>
        <dbReference type="Proteomes" id="UP000541810"/>
    </source>
</evidence>
<reference evidence="1 2" key="1">
    <citation type="submission" date="2020-08" db="EMBL/GenBank/DDBJ databases">
        <title>Genomic Encyclopedia of Type Strains, Phase IV (KMG-IV): sequencing the most valuable type-strain genomes for metagenomic binning, comparative biology and taxonomic classification.</title>
        <authorList>
            <person name="Goeker M."/>
        </authorList>
    </citation>
    <scope>NUCLEOTIDE SEQUENCE [LARGE SCALE GENOMIC DNA]</scope>
    <source>
        <strain evidence="1 2">DSM 103725</strain>
    </source>
</reference>
<evidence type="ECO:0000313" key="1">
    <source>
        <dbReference type="EMBL" id="MBB6428757.1"/>
    </source>
</evidence>